<evidence type="ECO:0008006" key="4">
    <source>
        <dbReference type="Google" id="ProtNLM"/>
    </source>
</evidence>
<dbReference type="RefSeq" id="WP_191282831.1">
    <property type="nucleotide sequence ID" value="NZ_BNAI01000002.1"/>
</dbReference>
<dbReference type="EMBL" id="BNAI01000002">
    <property type="protein sequence ID" value="GHF14951.1"/>
    <property type="molecule type" value="Genomic_DNA"/>
</dbReference>
<keyword evidence="1" id="KW-0812">Transmembrane</keyword>
<keyword evidence="1" id="KW-1133">Transmembrane helix</keyword>
<evidence type="ECO:0000313" key="2">
    <source>
        <dbReference type="EMBL" id="GHF14951.1"/>
    </source>
</evidence>
<reference evidence="2" key="2">
    <citation type="submission" date="2020-09" db="EMBL/GenBank/DDBJ databases">
        <authorList>
            <person name="Sun Q."/>
            <person name="Zhou Y."/>
        </authorList>
    </citation>
    <scope>NUCLEOTIDE SEQUENCE</scope>
    <source>
        <strain evidence="2">CGMCC 1.16548</strain>
    </source>
</reference>
<keyword evidence="3" id="KW-1185">Reference proteome</keyword>
<gene>
    <name evidence="2" type="ORF">GCM10011600_14910</name>
</gene>
<dbReference type="Pfam" id="PF13803">
    <property type="entry name" value="DUF4184"/>
    <property type="match status" value="1"/>
</dbReference>
<reference evidence="2" key="1">
    <citation type="journal article" date="2014" name="Int. J. Syst. Evol. Microbiol.">
        <title>Complete genome sequence of Corynebacterium casei LMG S-19264T (=DSM 44701T), isolated from a smear-ripened cheese.</title>
        <authorList>
            <consortium name="US DOE Joint Genome Institute (JGI-PGF)"/>
            <person name="Walter F."/>
            <person name="Albersmeier A."/>
            <person name="Kalinowski J."/>
            <person name="Ruckert C."/>
        </authorList>
    </citation>
    <scope>NUCLEOTIDE SEQUENCE</scope>
    <source>
        <strain evidence="2">CGMCC 1.16548</strain>
    </source>
</reference>
<dbReference type="AlphaFoldDB" id="A0A8J3GQ65"/>
<evidence type="ECO:0000256" key="1">
    <source>
        <dbReference type="SAM" id="Phobius"/>
    </source>
</evidence>
<dbReference type="Proteomes" id="UP000617531">
    <property type="component" value="Unassembled WGS sequence"/>
</dbReference>
<feature type="transmembrane region" description="Helical" evidence="1">
    <location>
        <begin position="230"/>
        <end position="250"/>
    </location>
</feature>
<comment type="caution">
    <text evidence="2">The sequence shown here is derived from an EMBL/GenBank/DDBJ whole genome shotgun (WGS) entry which is preliminary data.</text>
</comment>
<feature type="transmembrane region" description="Helical" evidence="1">
    <location>
        <begin position="151"/>
        <end position="170"/>
    </location>
</feature>
<dbReference type="InterPro" id="IPR025238">
    <property type="entry name" value="DUF4184"/>
</dbReference>
<accession>A0A8J3GQ65</accession>
<keyword evidence="1" id="KW-0472">Membrane</keyword>
<feature type="transmembrane region" description="Helical" evidence="1">
    <location>
        <begin position="191"/>
        <end position="210"/>
    </location>
</feature>
<feature type="transmembrane region" description="Helical" evidence="1">
    <location>
        <begin position="104"/>
        <end position="122"/>
    </location>
</feature>
<name>A0A8J3GQ65_9MICO</name>
<protein>
    <recommendedName>
        <fullName evidence="4">DUF4184 family protein</fullName>
    </recommendedName>
</protein>
<evidence type="ECO:0000313" key="3">
    <source>
        <dbReference type="Proteomes" id="UP000617531"/>
    </source>
</evidence>
<feature type="transmembrane region" description="Helical" evidence="1">
    <location>
        <begin position="47"/>
        <end position="67"/>
    </location>
</feature>
<organism evidence="2 3">
    <name type="scientific">Pseudolysinimonas yzui</name>
    <dbReference type="NCBI Taxonomy" id="2708254"/>
    <lineage>
        <taxon>Bacteria</taxon>
        <taxon>Bacillati</taxon>
        <taxon>Actinomycetota</taxon>
        <taxon>Actinomycetes</taxon>
        <taxon>Micrococcales</taxon>
        <taxon>Microbacteriaceae</taxon>
        <taxon>Pseudolysinimonas</taxon>
    </lineage>
</organism>
<sequence length="254" mass="26981">MPFTPSHAIVALPFIRTPIPAGAVAVGAMAPDLPLFFPWVAPYSVTHGFPGLLVVSVPLALVLYAVWRLVIRPAASALLLPEALRARMPWAWDRVGRPERPVRSAVLLVVAALIGVVTHVFWDLFTHPDRLGSEWFPVLGEQWGPVDGTTWLQQGFSALGLAVVAAWAVLALRRAGVVHRTDPPAVGIVRVAAWMSAGLLLLGSFAAHVARDGVPGSYAQLRDTAFDAGTLAGAAILVLTLAASVVVRLLRRAG</sequence>
<proteinExistence type="predicted"/>